<feature type="compositionally biased region" description="Polar residues" evidence="1">
    <location>
        <begin position="70"/>
        <end position="86"/>
    </location>
</feature>
<organism evidence="2 3">
    <name type="scientific">Austropuccinia psidii MF-1</name>
    <dbReference type="NCBI Taxonomy" id="1389203"/>
    <lineage>
        <taxon>Eukaryota</taxon>
        <taxon>Fungi</taxon>
        <taxon>Dikarya</taxon>
        <taxon>Basidiomycota</taxon>
        <taxon>Pucciniomycotina</taxon>
        <taxon>Pucciniomycetes</taxon>
        <taxon>Pucciniales</taxon>
        <taxon>Sphaerophragmiaceae</taxon>
        <taxon>Austropuccinia</taxon>
    </lineage>
</organism>
<dbReference type="AlphaFoldDB" id="A0A9Q3PVL5"/>
<reference evidence="2" key="1">
    <citation type="submission" date="2021-03" db="EMBL/GenBank/DDBJ databases">
        <title>Draft genome sequence of rust myrtle Austropuccinia psidii MF-1, a brazilian biotype.</title>
        <authorList>
            <person name="Quecine M.C."/>
            <person name="Pachon D.M.R."/>
            <person name="Bonatelli M.L."/>
            <person name="Correr F.H."/>
            <person name="Franceschini L.M."/>
            <person name="Leite T.F."/>
            <person name="Margarido G.R.A."/>
            <person name="Almeida C.A."/>
            <person name="Ferrarezi J.A."/>
            <person name="Labate C.A."/>
        </authorList>
    </citation>
    <scope>NUCLEOTIDE SEQUENCE</scope>
    <source>
        <strain evidence="2">MF-1</strain>
    </source>
</reference>
<accession>A0A9Q3PVL5</accession>
<dbReference type="Proteomes" id="UP000765509">
    <property type="component" value="Unassembled WGS sequence"/>
</dbReference>
<feature type="region of interest" description="Disordered" evidence="1">
    <location>
        <begin position="50"/>
        <end position="102"/>
    </location>
</feature>
<dbReference type="EMBL" id="AVOT02096876">
    <property type="protein sequence ID" value="MBW0575719.1"/>
    <property type="molecule type" value="Genomic_DNA"/>
</dbReference>
<keyword evidence="3" id="KW-1185">Reference proteome</keyword>
<evidence type="ECO:0000313" key="2">
    <source>
        <dbReference type="EMBL" id="MBW0575719.1"/>
    </source>
</evidence>
<evidence type="ECO:0000313" key="3">
    <source>
        <dbReference type="Proteomes" id="UP000765509"/>
    </source>
</evidence>
<comment type="caution">
    <text evidence="2">The sequence shown here is derived from an EMBL/GenBank/DDBJ whole genome shotgun (WGS) entry which is preliminary data.</text>
</comment>
<sequence length="135" mass="15401">MKIQTEGLQKCIAAQRVTDPCISVEKMHTFLPDCEKVPGSSQHLQVTQWMEKKKNPPLPKKVPKTAPLANRSNSNIKKQTQAQNNGKGKEPATKPHSQGYRIPNIQQDSMKNLFQMARAIMEFQTKEEARLKYQK</sequence>
<proteinExistence type="predicted"/>
<gene>
    <name evidence="2" type="ORF">O181_115434</name>
</gene>
<protein>
    <submittedName>
        <fullName evidence="2">Uncharacterized protein</fullName>
    </submittedName>
</protein>
<name>A0A9Q3PVL5_9BASI</name>
<evidence type="ECO:0000256" key="1">
    <source>
        <dbReference type="SAM" id="MobiDB-lite"/>
    </source>
</evidence>